<dbReference type="KEGG" id="tva:5464800"/>
<name>A2DJR5_TRIV3</name>
<dbReference type="EMBL" id="DS113209">
    <property type="protein sequence ID" value="EAY19279.1"/>
    <property type="molecule type" value="Genomic_DNA"/>
</dbReference>
<keyword evidence="2" id="KW-1185">Reference proteome</keyword>
<dbReference type="Proteomes" id="UP000001542">
    <property type="component" value="Unassembled WGS sequence"/>
</dbReference>
<dbReference type="VEuPathDB" id="TrichDB:TVAG_451930"/>
<evidence type="ECO:0000313" key="2">
    <source>
        <dbReference type="Proteomes" id="UP000001542"/>
    </source>
</evidence>
<sequence length="208" mass="23872">MSEIDEFIVITATNIRCVTYFIGLAHGVLNDAIALFFEQGEISIPDNFRTDLIQKKEKPVVDTEKSNKLMDVNAVKAQQVEIPEIEKNPQLLIPVEEMVLPKEREIYHLPLPSPQMNLDDYTLENSAEEYGYKNKSGQKQVSQKKLPTCIDNTFTFYSNGYIYDGEIGSFDYMTYQQMITDSFPQRPNPNLPSNPATQYVYKLNEKLP</sequence>
<organism evidence="1 2">
    <name type="scientific">Trichomonas vaginalis (strain ATCC PRA-98 / G3)</name>
    <dbReference type="NCBI Taxonomy" id="412133"/>
    <lineage>
        <taxon>Eukaryota</taxon>
        <taxon>Metamonada</taxon>
        <taxon>Parabasalia</taxon>
        <taxon>Trichomonadida</taxon>
        <taxon>Trichomonadidae</taxon>
        <taxon>Trichomonas</taxon>
    </lineage>
</organism>
<evidence type="ECO:0000313" key="1">
    <source>
        <dbReference type="EMBL" id="EAY19279.1"/>
    </source>
</evidence>
<gene>
    <name evidence="1" type="ORF">TVAG_451930</name>
</gene>
<dbReference type="VEuPathDB" id="TrichDB:TVAGG3_0289930"/>
<dbReference type="RefSeq" id="XP_001580265.1">
    <property type="nucleotide sequence ID" value="XM_001580215.1"/>
</dbReference>
<reference evidence="1" key="1">
    <citation type="submission" date="2006-10" db="EMBL/GenBank/DDBJ databases">
        <authorList>
            <person name="Amadeo P."/>
            <person name="Zhao Q."/>
            <person name="Wortman J."/>
            <person name="Fraser-Liggett C."/>
            <person name="Carlton J."/>
        </authorList>
    </citation>
    <scope>NUCLEOTIDE SEQUENCE</scope>
    <source>
        <strain evidence="1">G3</strain>
    </source>
</reference>
<reference evidence="1" key="2">
    <citation type="journal article" date="2007" name="Science">
        <title>Draft genome sequence of the sexually transmitted pathogen Trichomonas vaginalis.</title>
        <authorList>
            <person name="Carlton J.M."/>
            <person name="Hirt R.P."/>
            <person name="Silva J.C."/>
            <person name="Delcher A.L."/>
            <person name="Schatz M."/>
            <person name="Zhao Q."/>
            <person name="Wortman J.R."/>
            <person name="Bidwell S.L."/>
            <person name="Alsmark U.C.M."/>
            <person name="Besteiro S."/>
            <person name="Sicheritz-Ponten T."/>
            <person name="Noel C.J."/>
            <person name="Dacks J.B."/>
            <person name="Foster P.G."/>
            <person name="Simillion C."/>
            <person name="Van de Peer Y."/>
            <person name="Miranda-Saavedra D."/>
            <person name="Barton G.J."/>
            <person name="Westrop G.D."/>
            <person name="Mueller S."/>
            <person name="Dessi D."/>
            <person name="Fiori P.L."/>
            <person name="Ren Q."/>
            <person name="Paulsen I."/>
            <person name="Zhang H."/>
            <person name="Bastida-Corcuera F.D."/>
            <person name="Simoes-Barbosa A."/>
            <person name="Brown M.T."/>
            <person name="Hayes R.D."/>
            <person name="Mukherjee M."/>
            <person name="Okumura C.Y."/>
            <person name="Schneider R."/>
            <person name="Smith A.J."/>
            <person name="Vanacova S."/>
            <person name="Villalvazo M."/>
            <person name="Haas B.J."/>
            <person name="Pertea M."/>
            <person name="Feldblyum T.V."/>
            <person name="Utterback T.R."/>
            <person name="Shu C.L."/>
            <person name="Osoegawa K."/>
            <person name="de Jong P.J."/>
            <person name="Hrdy I."/>
            <person name="Horvathova L."/>
            <person name="Zubacova Z."/>
            <person name="Dolezal P."/>
            <person name="Malik S.B."/>
            <person name="Logsdon J.M. Jr."/>
            <person name="Henze K."/>
            <person name="Gupta A."/>
            <person name="Wang C.C."/>
            <person name="Dunne R.L."/>
            <person name="Upcroft J.A."/>
            <person name="Upcroft P."/>
            <person name="White O."/>
            <person name="Salzberg S.L."/>
            <person name="Tang P."/>
            <person name="Chiu C.-H."/>
            <person name="Lee Y.-S."/>
            <person name="Embley T.M."/>
            <person name="Coombs G.H."/>
            <person name="Mottram J.C."/>
            <person name="Tachezy J."/>
            <person name="Fraser-Liggett C.M."/>
            <person name="Johnson P.J."/>
        </authorList>
    </citation>
    <scope>NUCLEOTIDE SEQUENCE [LARGE SCALE GENOMIC DNA]</scope>
    <source>
        <strain evidence="1">G3</strain>
    </source>
</reference>
<protein>
    <submittedName>
        <fullName evidence="1">Uncharacterized protein</fullName>
    </submittedName>
</protein>
<accession>A2DJR5</accession>
<proteinExistence type="predicted"/>
<dbReference type="InParanoid" id="A2DJR5"/>
<dbReference type="AlphaFoldDB" id="A2DJR5"/>